<dbReference type="Pfam" id="PF13802">
    <property type="entry name" value="Gal_mutarotas_2"/>
    <property type="match status" value="1"/>
</dbReference>
<reference evidence="7" key="1">
    <citation type="submission" date="2020-08" db="EMBL/GenBank/DDBJ databases">
        <title>Genome public.</title>
        <authorList>
            <person name="Liu C."/>
            <person name="Sun Q."/>
        </authorList>
    </citation>
    <scope>NUCLEOTIDE SEQUENCE</scope>
    <source>
        <strain evidence="7">NSJ-32</strain>
    </source>
</reference>
<dbReference type="SUPFAM" id="SSF51445">
    <property type="entry name" value="(Trans)glycosidases"/>
    <property type="match status" value="1"/>
</dbReference>
<evidence type="ECO:0000256" key="1">
    <source>
        <dbReference type="ARBA" id="ARBA00007806"/>
    </source>
</evidence>
<dbReference type="Pfam" id="PF01055">
    <property type="entry name" value="Glyco_hydro_31_2nd"/>
    <property type="match status" value="1"/>
</dbReference>
<dbReference type="InterPro" id="IPR025887">
    <property type="entry name" value="Glyco_hydro_31_N_dom"/>
</dbReference>
<evidence type="ECO:0000313" key="8">
    <source>
        <dbReference type="Proteomes" id="UP000657006"/>
    </source>
</evidence>
<dbReference type="CDD" id="cd14752">
    <property type="entry name" value="GH31_N"/>
    <property type="match status" value="1"/>
</dbReference>
<dbReference type="InterPro" id="IPR033403">
    <property type="entry name" value="DUF5110"/>
</dbReference>
<dbReference type="SUPFAM" id="SSF74650">
    <property type="entry name" value="Galactose mutarotase-like"/>
    <property type="match status" value="1"/>
</dbReference>
<dbReference type="GO" id="GO:0004553">
    <property type="term" value="F:hydrolase activity, hydrolyzing O-glycosyl compounds"/>
    <property type="evidence" value="ECO:0007669"/>
    <property type="project" value="InterPro"/>
</dbReference>
<dbReference type="EMBL" id="JACRSQ010000023">
    <property type="protein sequence ID" value="MBC8544512.1"/>
    <property type="molecule type" value="Genomic_DNA"/>
</dbReference>
<dbReference type="SUPFAM" id="SSF51011">
    <property type="entry name" value="Glycosyl hydrolase domain"/>
    <property type="match status" value="1"/>
</dbReference>
<name>A0A926DVC0_9FIRM</name>
<comment type="similarity">
    <text evidence="1 2">Belongs to the glycosyl hydrolase 31 family.</text>
</comment>
<dbReference type="PANTHER" id="PTHR43863:SF2">
    <property type="entry name" value="MALTASE-GLUCOAMYLASE"/>
    <property type="match status" value="1"/>
</dbReference>
<proteinExistence type="inferred from homology"/>
<evidence type="ECO:0000259" key="5">
    <source>
        <dbReference type="Pfam" id="PF17137"/>
    </source>
</evidence>
<dbReference type="RefSeq" id="WP_177715515.1">
    <property type="nucleotide sequence ID" value="NZ_JACRSQ010000023.1"/>
</dbReference>
<dbReference type="Gene3D" id="3.20.20.80">
    <property type="entry name" value="Glycosidases"/>
    <property type="match status" value="1"/>
</dbReference>
<evidence type="ECO:0000259" key="4">
    <source>
        <dbReference type="Pfam" id="PF13802"/>
    </source>
</evidence>
<gene>
    <name evidence="7" type="ORF">H8730_13275</name>
</gene>
<dbReference type="InterPro" id="IPR013780">
    <property type="entry name" value="Glyco_hydro_b"/>
</dbReference>
<evidence type="ECO:0000256" key="2">
    <source>
        <dbReference type="RuleBase" id="RU361185"/>
    </source>
</evidence>
<dbReference type="InterPro" id="IPR051816">
    <property type="entry name" value="Glycosyl_Hydrolase_31"/>
</dbReference>
<feature type="domain" description="Glycoside hydrolase family 31 N-terminal" evidence="4">
    <location>
        <begin position="12"/>
        <end position="169"/>
    </location>
</feature>
<dbReference type="InterPro" id="IPR048395">
    <property type="entry name" value="Glyco_hydro_31_C"/>
</dbReference>
<comment type="caution">
    <text evidence="7">The sequence shown here is derived from an EMBL/GenBank/DDBJ whole genome shotgun (WGS) entry which is preliminary data.</text>
</comment>
<dbReference type="InterPro" id="IPR017853">
    <property type="entry name" value="GH"/>
</dbReference>
<dbReference type="Pfam" id="PF17137">
    <property type="entry name" value="DUF5110"/>
    <property type="match status" value="1"/>
</dbReference>
<protein>
    <submittedName>
        <fullName evidence="7">DUF5110 domain-containing protein</fullName>
    </submittedName>
</protein>
<keyword evidence="8" id="KW-1185">Reference proteome</keyword>
<evidence type="ECO:0000259" key="6">
    <source>
        <dbReference type="Pfam" id="PF21365"/>
    </source>
</evidence>
<feature type="domain" description="Glycosyl hydrolase family 31 C-terminal" evidence="6">
    <location>
        <begin position="529"/>
        <end position="610"/>
    </location>
</feature>
<dbReference type="Proteomes" id="UP000657006">
    <property type="component" value="Unassembled WGS sequence"/>
</dbReference>
<dbReference type="Gene3D" id="2.60.40.1180">
    <property type="entry name" value="Golgi alpha-mannosidase II"/>
    <property type="match status" value="2"/>
</dbReference>
<dbReference type="InterPro" id="IPR011013">
    <property type="entry name" value="Gal_mutarotase_sf_dom"/>
</dbReference>
<dbReference type="GO" id="GO:0005975">
    <property type="term" value="P:carbohydrate metabolic process"/>
    <property type="evidence" value="ECO:0007669"/>
    <property type="project" value="InterPro"/>
</dbReference>
<feature type="domain" description="DUF5110" evidence="5">
    <location>
        <begin position="626"/>
        <end position="697"/>
    </location>
</feature>
<keyword evidence="2" id="KW-0326">Glycosidase</keyword>
<organism evidence="7 8">
    <name type="scientific">Bianquea renquensis</name>
    <dbReference type="NCBI Taxonomy" id="2763661"/>
    <lineage>
        <taxon>Bacteria</taxon>
        <taxon>Bacillati</taxon>
        <taxon>Bacillota</taxon>
        <taxon>Clostridia</taxon>
        <taxon>Eubacteriales</taxon>
        <taxon>Bianqueaceae</taxon>
        <taxon>Bianquea</taxon>
    </lineage>
</organism>
<dbReference type="InterPro" id="IPR000322">
    <property type="entry name" value="Glyco_hydro_31_TIM"/>
</dbReference>
<dbReference type="GO" id="GO:0030246">
    <property type="term" value="F:carbohydrate binding"/>
    <property type="evidence" value="ECO:0007669"/>
    <property type="project" value="InterPro"/>
</dbReference>
<feature type="domain" description="Glycoside hydrolase family 31 TIM barrel" evidence="3">
    <location>
        <begin position="212"/>
        <end position="521"/>
    </location>
</feature>
<keyword evidence="2" id="KW-0378">Hydrolase</keyword>
<dbReference type="PANTHER" id="PTHR43863">
    <property type="entry name" value="HYDROLASE, PUTATIVE (AFU_ORTHOLOGUE AFUA_1G03140)-RELATED"/>
    <property type="match status" value="1"/>
</dbReference>
<evidence type="ECO:0000313" key="7">
    <source>
        <dbReference type="EMBL" id="MBC8544512.1"/>
    </source>
</evidence>
<accession>A0A926DVC0</accession>
<dbReference type="Pfam" id="PF21365">
    <property type="entry name" value="Glyco_hydro_31_3rd"/>
    <property type="match status" value="1"/>
</dbReference>
<sequence length="742" mass="83617">MADIRLSNGRSLTVQAVLPDVFRVRFSDAESDRESMLTRYGILKTGDHPDAVWQESDSRPTLSYCGATVELDPSECRLTVANEKVKICLQFTQRLAKNGLDQGFAITLDLDETERLFGLGDETRTMVMKRGHKADLWQANVSCYGPIPYVMSSRGWGLLVNCTYRHTYDLGAEDPSRLLVDSPKGLLDFYVFLGGTLSSTLNLYTDIAGKPLLLPKAAYGLTFVCNEEEGARELLENCRDFRREGIPCDIMGLEPGWMETHYDFSVNKKWDPTRFYIPHWNPDNQSGPWTFFASLRRMGFQLSLWLCNDYDLLWEEEKEEQTRSTRDFSGAAINDAHLSQAIYMDTITKPGEPWFEHLKKFVDNGASAFKLDGANQTLEHPDRLWAGKYFDDEVHNVYPVLYGKQMKEGYAAYTGKRALIYSACMYAGTQRYCATWAGDTGGGYETLVSILNLGLSGHSNATCDMEANTVEGIHYGSLLPWTQLLGWRNWLHPWFLGDGLEEAFRYYTRLRSSLFWYLYSAAYEAAFTGMPMARALSLAYPDRPAYDSIMTEYMLGRSLLVGAFDSTITLPDGTWTDFWTGEECDGNTSFSYTPPENRGGALFVKAGAILPLQDWAPCLTGYRPKQLTLHLYPGDGEFPLYEDDGETYGYQQGEYAITSLRQSWMAEENELLFSIGKRAGSWPGMPEAFSFRIAVHTKTPPKWVLLDGEPVSCHYEDATHTAQFSVPAGAYADSGAVVRIGF</sequence>
<dbReference type="Gene3D" id="2.60.40.1760">
    <property type="entry name" value="glycosyl hydrolase (family 31)"/>
    <property type="match status" value="1"/>
</dbReference>
<dbReference type="AlphaFoldDB" id="A0A926DVC0"/>
<evidence type="ECO:0000259" key="3">
    <source>
        <dbReference type="Pfam" id="PF01055"/>
    </source>
</evidence>